<feature type="region of interest" description="Disordered" evidence="1">
    <location>
        <begin position="253"/>
        <end position="274"/>
    </location>
</feature>
<dbReference type="Proteomes" id="UP000316270">
    <property type="component" value="Chromosome 6"/>
</dbReference>
<protein>
    <submittedName>
        <fullName evidence="2">Uncharacterized protein</fullName>
    </submittedName>
</protein>
<evidence type="ECO:0000313" key="2">
    <source>
        <dbReference type="EMBL" id="QDS71299.1"/>
    </source>
</evidence>
<accession>A0A517L6N6</accession>
<dbReference type="AlphaFoldDB" id="A0A517L6N6"/>
<dbReference type="EMBL" id="CP042190">
    <property type="protein sequence ID" value="QDS71299.1"/>
    <property type="molecule type" value="Genomic_DNA"/>
</dbReference>
<feature type="compositionally biased region" description="Polar residues" evidence="1">
    <location>
        <begin position="265"/>
        <end position="274"/>
    </location>
</feature>
<keyword evidence="3" id="KW-1185">Reference proteome</keyword>
<organism evidence="2 3">
    <name type="scientific">Venturia effusa</name>
    <dbReference type="NCBI Taxonomy" id="50376"/>
    <lineage>
        <taxon>Eukaryota</taxon>
        <taxon>Fungi</taxon>
        <taxon>Dikarya</taxon>
        <taxon>Ascomycota</taxon>
        <taxon>Pezizomycotina</taxon>
        <taxon>Dothideomycetes</taxon>
        <taxon>Pleosporomycetidae</taxon>
        <taxon>Venturiales</taxon>
        <taxon>Venturiaceae</taxon>
        <taxon>Venturia</taxon>
    </lineage>
</organism>
<evidence type="ECO:0000313" key="3">
    <source>
        <dbReference type="Proteomes" id="UP000316270"/>
    </source>
</evidence>
<reference evidence="2 3" key="1">
    <citation type="submission" date="2019-07" db="EMBL/GenBank/DDBJ databases">
        <title>Finished genome of Venturia effusa.</title>
        <authorList>
            <person name="Young C.A."/>
            <person name="Cox M.P."/>
            <person name="Ganley A.R.D."/>
            <person name="David W.J."/>
        </authorList>
    </citation>
    <scope>NUCLEOTIDE SEQUENCE [LARGE SCALE GENOMIC DNA]</scope>
    <source>
        <strain evidence="3">albino</strain>
    </source>
</reference>
<name>A0A517L6N6_9PEZI</name>
<gene>
    <name evidence="2" type="ORF">FKW77_001533</name>
</gene>
<evidence type="ECO:0000256" key="1">
    <source>
        <dbReference type="SAM" id="MobiDB-lite"/>
    </source>
</evidence>
<sequence>MASAMDIEYFNSSDALEPPVEPAHDDDGRSSVLALQKLTTNAMSLRMASKEGWSNLEFTRSKASHSQQQDRARCVRMWTTFYSVTLGKPLTRTPTGNDLDKIPGACIRAGLFTDKLPTSHDIRRGGILDIAFLSKKDKDMSVHIEGAGNILNHAYDKRTQKVVQGYIGGSLHGQLLENRLTSEARDLHSIPFVTTTVDGNRSRKRKNTKAEIDDQVKTMRLDPTKKLDREKAGKTLNAERHKQWYRETTLDVDVGSRSAPPPLPSANTSQFTGNSISVPGRVDANSLTIPSAPSESNMLTAYETPPSFSDRAHTESRQALQIDDTVDESLIDPQILQLSQLFIGDGRAAEAPDIQVTGDGNDDGDGDEEPVDGELEQNLQEIDNALESQIPSNASILAEHTGSALEFIRYFSKINEYRCDHSSPIPPPSDGSREPRSAICIRIQVSQFDPWLSIYVS</sequence>
<proteinExistence type="predicted"/>